<sequence>MTAAPRFLGLLRKAWPRQVADEVMQEEDKDLTHLTAQELAARLLPSRGA</sequence>
<proteinExistence type="predicted"/>
<protein>
    <submittedName>
        <fullName evidence="1">Host attachment protein</fullName>
    </submittedName>
</protein>
<name>A0AAW9QGD4_9BURK</name>
<accession>A0AAW9QGD4</accession>
<dbReference type="EMBL" id="JAZIBG010000039">
    <property type="protein sequence ID" value="MEF7616290.1"/>
    <property type="molecule type" value="Genomic_DNA"/>
</dbReference>
<organism evidence="1 2">
    <name type="scientific">Aquincola agrisoli</name>
    <dbReference type="NCBI Taxonomy" id="3119538"/>
    <lineage>
        <taxon>Bacteria</taxon>
        <taxon>Pseudomonadati</taxon>
        <taxon>Pseudomonadota</taxon>
        <taxon>Betaproteobacteria</taxon>
        <taxon>Burkholderiales</taxon>
        <taxon>Sphaerotilaceae</taxon>
        <taxon>Aquincola</taxon>
    </lineage>
</organism>
<reference evidence="1 2" key="1">
    <citation type="submission" date="2024-02" db="EMBL/GenBank/DDBJ databases">
        <title>Genome sequence of Aquincola sp. MAHUQ-54.</title>
        <authorList>
            <person name="Huq M.A."/>
        </authorList>
    </citation>
    <scope>NUCLEOTIDE SEQUENCE [LARGE SCALE GENOMIC DNA]</scope>
    <source>
        <strain evidence="1 2">MAHUQ-54</strain>
    </source>
</reference>
<dbReference type="AlphaFoldDB" id="A0AAW9QGD4"/>
<dbReference type="RefSeq" id="WP_332291745.1">
    <property type="nucleotide sequence ID" value="NZ_JAZIBG010000039.1"/>
</dbReference>
<dbReference type="InterPro" id="IPR019291">
    <property type="entry name" value="Host_attachment_protein"/>
</dbReference>
<evidence type="ECO:0000313" key="1">
    <source>
        <dbReference type="EMBL" id="MEF7616290.1"/>
    </source>
</evidence>
<gene>
    <name evidence="1" type="ORF">V4F39_20415</name>
</gene>
<dbReference type="Proteomes" id="UP001336250">
    <property type="component" value="Unassembled WGS sequence"/>
</dbReference>
<keyword evidence="2" id="KW-1185">Reference proteome</keyword>
<dbReference type="Pfam" id="PF10116">
    <property type="entry name" value="Host_attach"/>
    <property type="match status" value="1"/>
</dbReference>
<evidence type="ECO:0000313" key="2">
    <source>
        <dbReference type="Proteomes" id="UP001336250"/>
    </source>
</evidence>
<comment type="caution">
    <text evidence="1">The sequence shown here is derived from an EMBL/GenBank/DDBJ whole genome shotgun (WGS) entry which is preliminary data.</text>
</comment>